<protein>
    <recommendedName>
        <fullName evidence="4">DUF1754-domain-containing protein</fullName>
    </recommendedName>
</protein>
<dbReference type="Proteomes" id="UP000242877">
    <property type="component" value="Unassembled WGS sequence"/>
</dbReference>
<dbReference type="Pfam" id="PF08555">
    <property type="entry name" value="FAM32A"/>
    <property type="match status" value="1"/>
</dbReference>
<evidence type="ECO:0000313" key="3">
    <source>
        <dbReference type="Proteomes" id="UP000242877"/>
    </source>
</evidence>
<name>A0A167VGW0_9EURO</name>
<evidence type="ECO:0008006" key="4">
    <source>
        <dbReference type="Google" id="ProtNLM"/>
    </source>
</evidence>
<accession>A0A167VGW0</accession>
<organism evidence="2 3">
    <name type="scientific">Ascosphaera apis ARSEF 7405</name>
    <dbReference type="NCBI Taxonomy" id="392613"/>
    <lineage>
        <taxon>Eukaryota</taxon>
        <taxon>Fungi</taxon>
        <taxon>Dikarya</taxon>
        <taxon>Ascomycota</taxon>
        <taxon>Pezizomycotina</taxon>
        <taxon>Eurotiomycetes</taxon>
        <taxon>Eurotiomycetidae</taxon>
        <taxon>Onygenales</taxon>
        <taxon>Ascosphaeraceae</taxon>
        <taxon>Ascosphaera</taxon>
    </lineage>
</organism>
<dbReference type="PANTHER" id="PTHR13282:SF6">
    <property type="entry name" value="PROTEIN FAM32A"/>
    <property type="match status" value="1"/>
</dbReference>
<feature type="compositionally biased region" description="Basic and acidic residues" evidence="1">
    <location>
        <begin position="37"/>
        <end position="103"/>
    </location>
</feature>
<evidence type="ECO:0000313" key="2">
    <source>
        <dbReference type="EMBL" id="KZZ87509.1"/>
    </source>
</evidence>
<dbReference type="InterPro" id="IPR013865">
    <property type="entry name" value="FAM32A"/>
</dbReference>
<dbReference type="EMBL" id="AZGZ01000033">
    <property type="protein sequence ID" value="KZZ87509.1"/>
    <property type="molecule type" value="Genomic_DNA"/>
</dbReference>
<dbReference type="VEuPathDB" id="FungiDB:AAP_05592"/>
<keyword evidence="3" id="KW-1185">Reference proteome</keyword>
<reference evidence="2 3" key="1">
    <citation type="journal article" date="2016" name="Genome Biol. Evol.">
        <title>Divergent and convergent evolution of fungal pathogenicity.</title>
        <authorList>
            <person name="Shang Y."/>
            <person name="Xiao G."/>
            <person name="Zheng P."/>
            <person name="Cen K."/>
            <person name="Zhan S."/>
            <person name="Wang C."/>
        </authorList>
    </citation>
    <scope>NUCLEOTIDE SEQUENCE [LARGE SCALE GENOMIC DNA]</scope>
    <source>
        <strain evidence="2 3">ARSEF 7405</strain>
    </source>
</reference>
<comment type="caution">
    <text evidence="2">The sequence shown here is derived from an EMBL/GenBank/DDBJ whole genome shotgun (WGS) entry which is preliminary data.</text>
</comment>
<feature type="region of interest" description="Disordered" evidence="1">
    <location>
        <begin position="1"/>
        <end position="103"/>
    </location>
</feature>
<evidence type="ECO:0000256" key="1">
    <source>
        <dbReference type="SAM" id="MobiDB-lite"/>
    </source>
</evidence>
<dbReference type="OrthoDB" id="205403at2759"/>
<sequence length="151" mass="16972">MAAGDEYTTGGGGRLKIKGVQDGRIGKKKKKKTTKSKKTEDENENKEKIEEKGGDVNKDVDAAMKEGGEKGKGDEDMVEKRKKEEGEGGDDHAESLPKTKAEIEYEERRKKRLLHRLKREGVKTHKEQVEELNKYLSTLSEHHDMPKIGPG</sequence>
<feature type="compositionally biased region" description="Basic residues" evidence="1">
    <location>
        <begin position="26"/>
        <end position="36"/>
    </location>
</feature>
<dbReference type="GO" id="GO:0005730">
    <property type="term" value="C:nucleolus"/>
    <property type="evidence" value="ECO:0007669"/>
    <property type="project" value="TreeGrafter"/>
</dbReference>
<proteinExistence type="predicted"/>
<gene>
    <name evidence="2" type="ORF">AAP_05592</name>
</gene>
<dbReference type="AlphaFoldDB" id="A0A167VGW0"/>
<dbReference type="PANTHER" id="PTHR13282">
    <property type="entry name" value="PROTEIN FAM32A"/>
    <property type="match status" value="1"/>
</dbReference>